<evidence type="ECO:0000313" key="2">
    <source>
        <dbReference type="Proteomes" id="UP001234297"/>
    </source>
</evidence>
<evidence type="ECO:0000313" key="1">
    <source>
        <dbReference type="EMBL" id="KAJ8631026.1"/>
    </source>
</evidence>
<protein>
    <submittedName>
        <fullName evidence="1">Uncharacterized protein</fullName>
    </submittedName>
</protein>
<reference evidence="1 2" key="1">
    <citation type="journal article" date="2022" name="Hortic Res">
        <title>A haplotype resolved chromosomal level avocado genome allows analysis of novel avocado genes.</title>
        <authorList>
            <person name="Nath O."/>
            <person name="Fletcher S.J."/>
            <person name="Hayward A."/>
            <person name="Shaw L.M."/>
            <person name="Masouleh A.K."/>
            <person name="Furtado A."/>
            <person name="Henry R.J."/>
            <person name="Mitter N."/>
        </authorList>
    </citation>
    <scope>NUCLEOTIDE SEQUENCE [LARGE SCALE GENOMIC DNA]</scope>
    <source>
        <strain evidence="2">cv. Hass</strain>
    </source>
</reference>
<accession>A0ACC2LCU8</accession>
<dbReference type="EMBL" id="CM056815">
    <property type="protein sequence ID" value="KAJ8631026.1"/>
    <property type="molecule type" value="Genomic_DNA"/>
</dbReference>
<organism evidence="1 2">
    <name type="scientific">Persea americana</name>
    <name type="common">Avocado</name>
    <dbReference type="NCBI Taxonomy" id="3435"/>
    <lineage>
        <taxon>Eukaryota</taxon>
        <taxon>Viridiplantae</taxon>
        <taxon>Streptophyta</taxon>
        <taxon>Embryophyta</taxon>
        <taxon>Tracheophyta</taxon>
        <taxon>Spermatophyta</taxon>
        <taxon>Magnoliopsida</taxon>
        <taxon>Magnoliidae</taxon>
        <taxon>Laurales</taxon>
        <taxon>Lauraceae</taxon>
        <taxon>Persea</taxon>
    </lineage>
</organism>
<keyword evidence="2" id="KW-1185">Reference proteome</keyword>
<sequence>MISLTASSHRSFVFSSDAINPRISRRSASHLLSLAFPRAARGESLRPLQAKKRAGSSKPRPRRRRKKLPAPDAEVADSTALESEIFDFMERSANPSRFPTKEELIAEGRMDLAEAIAAQGGWFTLGWDVNDKEGEKAEKESNSAAEESGSGLGQQDGRIFQQRFSGESRDSELEADSMAPSSSGRLQEMESAEDSGIEGILSRIKKERSLCYAVGSKEIEGYEGNLTQMREDNLWGLSADADAAPSSGRSSSFTSTSFAPSKGLYNDTEGSQQNGNCSTFDGMGSSLKTEMWRTWSAQRAGLPQTEFEAAEIVPPQSRNQWTRDDSISNNVDITDEMYTVADSINEASNVWKEPSSGDQQSFQDQIRSRLQHLELELTSVLCLLRTNTDSALSNKGQGSSLEEMHKLSDALEFQETEIMKTRDKLRSTRAKLAVMEGKMALEIIEAQKMVQERQRRIDDAKKALCILRTACIVWPNHAKEVFLTGSFDGWTSQRRMERSSAGMFSLNLKLYPGRYEIKFIVDGLWKTDPLRPITNNNGLFYYTIYICNTMQ</sequence>
<comment type="caution">
    <text evidence="1">The sequence shown here is derived from an EMBL/GenBank/DDBJ whole genome shotgun (WGS) entry which is preliminary data.</text>
</comment>
<gene>
    <name evidence="1" type="ORF">MRB53_024349</name>
</gene>
<name>A0ACC2LCU8_PERAE</name>
<dbReference type="Proteomes" id="UP001234297">
    <property type="component" value="Chromosome 7"/>
</dbReference>
<proteinExistence type="predicted"/>